<evidence type="ECO:0000256" key="1">
    <source>
        <dbReference type="SAM" id="MobiDB-lite"/>
    </source>
</evidence>
<feature type="compositionally biased region" description="Polar residues" evidence="1">
    <location>
        <begin position="96"/>
        <end position="107"/>
    </location>
</feature>
<gene>
    <name evidence="2" type="ORF">PCOR1329_LOCUS58069</name>
</gene>
<comment type="caution">
    <text evidence="2">The sequence shown here is derived from an EMBL/GenBank/DDBJ whole genome shotgun (WGS) entry which is preliminary data.</text>
</comment>
<dbReference type="Proteomes" id="UP001189429">
    <property type="component" value="Unassembled WGS sequence"/>
</dbReference>
<sequence>MSWPSPWRAPMTTTTTAPPLASVMPTARNTVSVSIPRRAEATLATMGSRGWKTETVSAGSRSSASRFPPICCTTSGVPAARLGAGARRRWRPGPGSQSTAPRRSCQPSRAAGSPTASPARRLCDQRPAAVHEGHRGQRRWQDPGNHGHLGLASTAHVVFLDGRISCGRHVCTGRS</sequence>
<accession>A0ABN9VHJ4</accession>
<feature type="region of interest" description="Disordered" evidence="1">
    <location>
        <begin position="82"/>
        <end position="147"/>
    </location>
</feature>
<dbReference type="EMBL" id="CAUYUJ010017188">
    <property type="protein sequence ID" value="CAK0872685.1"/>
    <property type="molecule type" value="Genomic_DNA"/>
</dbReference>
<reference evidence="2" key="1">
    <citation type="submission" date="2023-10" db="EMBL/GenBank/DDBJ databases">
        <authorList>
            <person name="Chen Y."/>
            <person name="Shah S."/>
            <person name="Dougan E. K."/>
            <person name="Thang M."/>
            <person name="Chan C."/>
        </authorList>
    </citation>
    <scope>NUCLEOTIDE SEQUENCE [LARGE SCALE GENOMIC DNA]</scope>
</reference>
<protein>
    <submittedName>
        <fullName evidence="2">Uncharacterized protein</fullName>
    </submittedName>
</protein>
<evidence type="ECO:0000313" key="2">
    <source>
        <dbReference type="EMBL" id="CAK0872685.1"/>
    </source>
</evidence>
<feature type="non-terminal residue" evidence="2">
    <location>
        <position position="175"/>
    </location>
</feature>
<evidence type="ECO:0000313" key="3">
    <source>
        <dbReference type="Proteomes" id="UP001189429"/>
    </source>
</evidence>
<proteinExistence type="predicted"/>
<feature type="compositionally biased region" description="Basic and acidic residues" evidence="1">
    <location>
        <begin position="121"/>
        <end position="141"/>
    </location>
</feature>
<keyword evidence="3" id="KW-1185">Reference proteome</keyword>
<organism evidence="2 3">
    <name type="scientific">Prorocentrum cordatum</name>
    <dbReference type="NCBI Taxonomy" id="2364126"/>
    <lineage>
        <taxon>Eukaryota</taxon>
        <taxon>Sar</taxon>
        <taxon>Alveolata</taxon>
        <taxon>Dinophyceae</taxon>
        <taxon>Prorocentrales</taxon>
        <taxon>Prorocentraceae</taxon>
        <taxon>Prorocentrum</taxon>
    </lineage>
</organism>
<name>A0ABN9VHJ4_9DINO</name>